<organism evidence="2 3">
    <name type="scientific">Virgibacillus necropolis</name>
    <dbReference type="NCBI Taxonomy" id="163877"/>
    <lineage>
        <taxon>Bacteria</taxon>
        <taxon>Bacillati</taxon>
        <taxon>Bacillota</taxon>
        <taxon>Bacilli</taxon>
        <taxon>Bacillales</taxon>
        <taxon>Bacillaceae</taxon>
        <taxon>Virgibacillus</taxon>
    </lineage>
</organism>
<dbReference type="InterPro" id="IPR041657">
    <property type="entry name" value="HTH_17"/>
</dbReference>
<dbReference type="NCBIfam" id="TIGR01764">
    <property type="entry name" value="excise"/>
    <property type="match status" value="1"/>
</dbReference>
<name>A0A221MF30_9BACI</name>
<dbReference type="EMBL" id="CP022437">
    <property type="protein sequence ID" value="ASN06210.1"/>
    <property type="molecule type" value="Genomic_DNA"/>
</dbReference>
<protein>
    <recommendedName>
        <fullName evidence="1">Helix-turn-helix domain-containing protein</fullName>
    </recommendedName>
</protein>
<dbReference type="GO" id="GO:0003677">
    <property type="term" value="F:DNA binding"/>
    <property type="evidence" value="ECO:0007669"/>
    <property type="project" value="InterPro"/>
</dbReference>
<keyword evidence="3" id="KW-1185">Reference proteome</keyword>
<evidence type="ECO:0000259" key="1">
    <source>
        <dbReference type="Pfam" id="PF12728"/>
    </source>
</evidence>
<dbReference type="AlphaFoldDB" id="A0A221MF30"/>
<dbReference type="InterPro" id="IPR010093">
    <property type="entry name" value="SinI_DNA-bd"/>
</dbReference>
<dbReference type="KEGG" id="vne:CFK40_14855"/>
<proteinExistence type="predicted"/>
<evidence type="ECO:0000313" key="3">
    <source>
        <dbReference type="Proteomes" id="UP000204391"/>
    </source>
</evidence>
<evidence type="ECO:0000313" key="2">
    <source>
        <dbReference type="EMBL" id="ASN06210.1"/>
    </source>
</evidence>
<accession>A0A221MF30</accession>
<dbReference type="RefSeq" id="WP_089533157.1">
    <property type="nucleotide sequence ID" value="NZ_CP022437.1"/>
</dbReference>
<dbReference type="InterPro" id="IPR009061">
    <property type="entry name" value="DNA-bd_dom_put_sf"/>
</dbReference>
<feature type="domain" description="Helix-turn-helix" evidence="1">
    <location>
        <begin position="6"/>
        <end position="54"/>
    </location>
</feature>
<dbReference type="OrthoDB" id="515428at2"/>
<dbReference type="Pfam" id="PF12728">
    <property type="entry name" value="HTH_17"/>
    <property type="match status" value="1"/>
</dbReference>
<reference evidence="2 3" key="1">
    <citation type="journal article" date="2003" name="Int. J. Syst. Evol. Microbiol.">
        <title>Virgibacillus carmonensis sp. nov., Virgibacillus necropolis sp. nov. and Virgibacillus picturae sp. nov., three novel species isolated from deteriorated mural paintings, transfer of the species of the genus salibacillus to Virgibacillus, as Virgibacillus marismortui comb. nov. and Virgibacillus salexigens comb. nov., and emended description of the genus Virgibacillus.</title>
        <authorList>
            <person name="Heyrman J."/>
            <person name="Logan N.A."/>
            <person name="Busse H.J."/>
            <person name="Balcaen A."/>
            <person name="Lebbe L."/>
            <person name="Rodriguez-Diaz M."/>
            <person name="Swings J."/>
            <person name="De Vos P."/>
        </authorList>
    </citation>
    <scope>NUCLEOTIDE SEQUENCE [LARGE SCALE GENOMIC DNA]</scope>
    <source>
        <strain evidence="2 3">LMG 19488</strain>
    </source>
</reference>
<gene>
    <name evidence="2" type="ORF">CFK40_14855</name>
</gene>
<dbReference type="Proteomes" id="UP000204391">
    <property type="component" value="Chromosome"/>
</dbReference>
<sequence length="107" mass="12583">MERQTLTVKEVANYLGVHTDTIYLMANLKQIPHLKFRNRILFPKESIDLWIQDQEFLNILKRASFDGLFVMPCYLEGYIYYQFQTSTNKVFGINATTIPILLPLTTY</sequence>
<dbReference type="SUPFAM" id="SSF46955">
    <property type="entry name" value="Putative DNA-binding domain"/>
    <property type="match status" value="1"/>
</dbReference>